<dbReference type="SUPFAM" id="SSF47473">
    <property type="entry name" value="EF-hand"/>
    <property type="match status" value="1"/>
</dbReference>
<evidence type="ECO:0000256" key="6">
    <source>
        <dbReference type="ARBA" id="ARBA00037153"/>
    </source>
</evidence>
<protein>
    <recommendedName>
        <fullName evidence="7">Caltractin</fullName>
    </recommendedName>
    <alternativeName>
        <fullName evidence="8">Centrin</fullName>
    </alternativeName>
</protein>
<dbReference type="GeneID" id="9684034"/>
<keyword evidence="4" id="KW-0106">Calcium</keyword>
<keyword evidence="5" id="KW-0131">Cell cycle</keyword>
<dbReference type="AlphaFoldDB" id="C1MS00"/>
<dbReference type="OrthoDB" id="343296at2759"/>
<dbReference type="RefSeq" id="XP_003058965.1">
    <property type="nucleotide sequence ID" value="XM_003058919.1"/>
</dbReference>
<dbReference type="eggNOG" id="KOG0028">
    <property type="taxonomic scope" value="Eukaryota"/>
</dbReference>
<dbReference type="GO" id="GO:0005509">
    <property type="term" value="F:calcium ion binding"/>
    <property type="evidence" value="ECO:0007669"/>
    <property type="project" value="InterPro"/>
</dbReference>
<dbReference type="InterPro" id="IPR018247">
    <property type="entry name" value="EF_Hand_1_Ca_BS"/>
</dbReference>
<dbReference type="KEGG" id="mpp:MICPUCDRAFT_27001"/>
<keyword evidence="2" id="KW-0677">Repeat</keyword>
<feature type="domain" description="EF-hand" evidence="9">
    <location>
        <begin position="102"/>
        <end position="137"/>
    </location>
</feature>
<accession>C1MS00</accession>
<dbReference type="SMART" id="SM00054">
    <property type="entry name" value="EFh"/>
    <property type="match status" value="4"/>
</dbReference>
<dbReference type="OMA" id="EFREIMM"/>
<name>C1MS00_MICPC</name>
<proteinExistence type="predicted"/>
<dbReference type="GO" id="GO:0051301">
    <property type="term" value="P:cell division"/>
    <property type="evidence" value="ECO:0007669"/>
    <property type="project" value="UniProtKB-KW"/>
</dbReference>
<dbReference type="EMBL" id="GG663739">
    <property type="protein sequence ID" value="EEH57420.1"/>
    <property type="molecule type" value="Genomic_DNA"/>
</dbReference>
<dbReference type="Pfam" id="PF13499">
    <property type="entry name" value="EF-hand_7"/>
    <property type="match status" value="2"/>
</dbReference>
<evidence type="ECO:0000256" key="5">
    <source>
        <dbReference type="ARBA" id="ARBA00023306"/>
    </source>
</evidence>
<evidence type="ECO:0000256" key="7">
    <source>
        <dbReference type="ARBA" id="ARBA00039772"/>
    </source>
</evidence>
<dbReference type="InterPro" id="IPR002048">
    <property type="entry name" value="EF_hand_dom"/>
</dbReference>
<evidence type="ECO:0000256" key="3">
    <source>
        <dbReference type="ARBA" id="ARBA00022776"/>
    </source>
</evidence>
<reference evidence="10 11" key="1">
    <citation type="journal article" date="2009" name="Science">
        <title>Green evolution and dynamic adaptations revealed by genomes of the marine picoeukaryotes Micromonas.</title>
        <authorList>
            <person name="Worden A.Z."/>
            <person name="Lee J.H."/>
            <person name="Mock T."/>
            <person name="Rouze P."/>
            <person name="Simmons M.P."/>
            <person name="Aerts A.L."/>
            <person name="Allen A.E."/>
            <person name="Cuvelier M.L."/>
            <person name="Derelle E."/>
            <person name="Everett M.V."/>
            <person name="Foulon E."/>
            <person name="Grimwood J."/>
            <person name="Gundlach H."/>
            <person name="Henrissat B."/>
            <person name="Napoli C."/>
            <person name="McDonald S.M."/>
            <person name="Parker M.S."/>
            <person name="Rombauts S."/>
            <person name="Salamov A."/>
            <person name="Von Dassow P."/>
            <person name="Badger J.H."/>
            <person name="Coutinho P.M."/>
            <person name="Demir E."/>
            <person name="Dubchak I."/>
            <person name="Gentemann C."/>
            <person name="Eikrem W."/>
            <person name="Gready J.E."/>
            <person name="John U."/>
            <person name="Lanier W."/>
            <person name="Lindquist E.A."/>
            <person name="Lucas S."/>
            <person name="Mayer K.F."/>
            <person name="Moreau H."/>
            <person name="Not F."/>
            <person name="Otillar R."/>
            <person name="Panaud O."/>
            <person name="Pangilinan J."/>
            <person name="Paulsen I."/>
            <person name="Piegu B."/>
            <person name="Poliakov A."/>
            <person name="Robbens S."/>
            <person name="Schmutz J."/>
            <person name="Toulza E."/>
            <person name="Wyss T."/>
            <person name="Zelensky A."/>
            <person name="Zhou K."/>
            <person name="Armbrust E.V."/>
            <person name="Bhattacharya D."/>
            <person name="Goodenough U.W."/>
            <person name="Van de Peer Y."/>
            <person name="Grigoriev I.V."/>
        </authorList>
    </citation>
    <scope>NUCLEOTIDE SEQUENCE [LARGE SCALE GENOMIC DNA]</scope>
    <source>
        <strain evidence="10 11">CCMP1545</strain>
    </source>
</reference>
<evidence type="ECO:0000313" key="10">
    <source>
        <dbReference type="EMBL" id="EEH57420.1"/>
    </source>
</evidence>
<organism evidence="11">
    <name type="scientific">Micromonas pusilla (strain CCMP1545)</name>
    <name type="common">Picoplanktonic green alga</name>
    <dbReference type="NCBI Taxonomy" id="564608"/>
    <lineage>
        <taxon>Eukaryota</taxon>
        <taxon>Viridiplantae</taxon>
        <taxon>Chlorophyta</taxon>
        <taxon>Mamiellophyceae</taxon>
        <taxon>Mamiellales</taxon>
        <taxon>Mamiellaceae</taxon>
        <taxon>Micromonas</taxon>
    </lineage>
</organism>
<dbReference type="GO" id="GO:0016460">
    <property type="term" value="C:myosin II complex"/>
    <property type="evidence" value="ECO:0007669"/>
    <property type="project" value="TreeGrafter"/>
</dbReference>
<evidence type="ECO:0000256" key="8">
    <source>
        <dbReference type="ARBA" id="ARBA00041736"/>
    </source>
</evidence>
<evidence type="ECO:0000256" key="1">
    <source>
        <dbReference type="ARBA" id="ARBA00022618"/>
    </source>
</evidence>
<dbReference type="Gene3D" id="1.10.238.10">
    <property type="entry name" value="EF-hand"/>
    <property type="match status" value="2"/>
</dbReference>
<feature type="domain" description="EF-hand" evidence="9">
    <location>
        <begin position="138"/>
        <end position="173"/>
    </location>
</feature>
<evidence type="ECO:0000256" key="2">
    <source>
        <dbReference type="ARBA" id="ARBA00022737"/>
    </source>
</evidence>
<dbReference type="PANTHER" id="PTHR23048:SF59">
    <property type="entry name" value="EF-HAND SUPERFAMILY PROTEIN"/>
    <property type="match status" value="1"/>
</dbReference>
<dbReference type="InterPro" id="IPR050230">
    <property type="entry name" value="CALM/Myosin/TropC-like"/>
</dbReference>
<dbReference type="CDD" id="cd15898">
    <property type="entry name" value="EFh_PI-PLC"/>
    <property type="match status" value="1"/>
</dbReference>
<sequence length="174" mass="19514">MLKKQQQAVGGFVHAAPKKKKVLKELTPEEDAELREAFNLFDADGSGTIDMRELKVAMRALGFAVSSEDVKAIMTEYDADGSGEIEYPEFRNVMRDKMASRNPEDELAKAFKVFDDDSSGKITLKNLRRIAKELGEDVDDDELRAMIDEFDARGAGYIDERTFLDIMHKGADAE</sequence>
<feature type="domain" description="EF-hand" evidence="9">
    <location>
        <begin position="29"/>
        <end position="64"/>
    </location>
</feature>
<keyword evidence="11" id="KW-1185">Reference proteome</keyword>
<feature type="domain" description="EF-hand" evidence="9">
    <location>
        <begin position="65"/>
        <end position="100"/>
    </location>
</feature>
<gene>
    <name evidence="10" type="ORF">MICPUCDRAFT_27001</name>
</gene>
<dbReference type="PANTHER" id="PTHR23048">
    <property type="entry name" value="MYOSIN LIGHT CHAIN 1, 3"/>
    <property type="match status" value="1"/>
</dbReference>
<evidence type="ECO:0000259" key="9">
    <source>
        <dbReference type="PROSITE" id="PS50222"/>
    </source>
</evidence>
<keyword evidence="1" id="KW-0132">Cell division</keyword>
<dbReference type="PROSITE" id="PS50222">
    <property type="entry name" value="EF_HAND_2"/>
    <property type="match status" value="4"/>
</dbReference>
<comment type="function">
    <text evidence="6">This calcium-binding protein is found in the basal body complexes (the functional homolog of the centrosome in animal cell). In mitotic cells it is specifically associated with the poles of the mitotic spindles at the sites of the duplicated basal body complexes.</text>
</comment>
<dbReference type="PROSITE" id="PS00018">
    <property type="entry name" value="EF_HAND_1"/>
    <property type="match status" value="2"/>
</dbReference>
<dbReference type="FunFam" id="1.10.238.10:FF:000001">
    <property type="entry name" value="Calmodulin 1"/>
    <property type="match status" value="1"/>
</dbReference>
<evidence type="ECO:0000313" key="11">
    <source>
        <dbReference type="Proteomes" id="UP000001876"/>
    </source>
</evidence>
<dbReference type="STRING" id="564608.C1MS00"/>
<dbReference type="InterPro" id="IPR011992">
    <property type="entry name" value="EF-hand-dom_pair"/>
</dbReference>
<keyword evidence="3" id="KW-0498">Mitosis</keyword>
<evidence type="ECO:0000256" key="4">
    <source>
        <dbReference type="ARBA" id="ARBA00022837"/>
    </source>
</evidence>
<dbReference type="Proteomes" id="UP000001876">
    <property type="component" value="Unassembled WGS sequence"/>
</dbReference>